<accession>K2RYY9</accession>
<sequence length="104" mass="11666">MPGEPPSHLSVIMHKLDIMSTAVGAENRALRRNLVVFHCLNGLYQRLCTPIRRLIIYEPSRLPTKRISLVLADAGLQAGRGVNNFYVEYAAHTPQLCTLRLRNG</sequence>
<dbReference type="HOGENOM" id="CLU_2250644_0_0_1"/>
<dbReference type="EMBL" id="AHHD01000582">
    <property type="protein sequence ID" value="EKG09645.1"/>
    <property type="molecule type" value="Genomic_DNA"/>
</dbReference>
<protein>
    <submittedName>
        <fullName evidence="1">Uncharacterized protein</fullName>
    </submittedName>
</protein>
<evidence type="ECO:0000313" key="1">
    <source>
        <dbReference type="EMBL" id="EKG09645.1"/>
    </source>
</evidence>
<reference evidence="1 2" key="1">
    <citation type="journal article" date="2012" name="BMC Genomics">
        <title>Tools to kill: Genome of one of the most destructive plant pathogenic fungi Macrophomina phaseolina.</title>
        <authorList>
            <person name="Islam M.S."/>
            <person name="Haque M.S."/>
            <person name="Islam M.M."/>
            <person name="Emdad E.M."/>
            <person name="Halim A."/>
            <person name="Hossen Q.M.M."/>
            <person name="Hossain M.Z."/>
            <person name="Ahmed B."/>
            <person name="Rahim S."/>
            <person name="Rahman M.S."/>
            <person name="Alam M.M."/>
            <person name="Hou S."/>
            <person name="Wan X."/>
            <person name="Saito J.A."/>
            <person name="Alam M."/>
        </authorList>
    </citation>
    <scope>NUCLEOTIDE SEQUENCE [LARGE SCALE GENOMIC DNA]</scope>
    <source>
        <strain evidence="1 2">MS6</strain>
    </source>
</reference>
<dbReference type="Proteomes" id="UP000007129">
    <property type="component" value="Unassembled WGS sequence"/>
</dbReference>
<dbReference type="AlphaFoldDB" id="K2RYY9"/>
<evidence type="ECO:0000313" key="2">
    <source>
        <dbReference type="Proteomes" id="UP000007129"/>
    </source>
</evidence>
<dbReference type="VEuPathDB" id="FungiDB:MPH_13289"/>
<comment type="caution">
    <text evidence="1">The sequence shown here is derived from an EMBL/GenBank/DDBJ whole genome shotgun (WGS) entry which is preliminary data.</text>
</comment>
<dbReference type="InParanoid" id="K2RYY9"/>
<proteinExistence type="predicted"/>
<gene>
    <name evidence="1" type="ORF">MPH_13289</name>
</gene>
<name>K2RYY9_MACPH</name>
<organism evidence="1 2">
    <name type="scientific">Macrophomina phaseolina (strain MS6)</name>
    <name type="common">Charcoal rot fungus</name>
    <dbReference type="NCBI Taxonomy" id="1126212"/>
    <lineage>
        <taxon>Eukaryota</taxon>
        <taxon>Fungi</taxon>
        <taxon>Dikarya</taxon>
        <taxon>Ascomycota</taxon>
        <taxon>Pezizomycotina</taxon>
        <taxon>Dothideomycetes</taxon>
        <taxon>Dothideomycetes incertae sedis</taxon>
        <taxon>Botryosphaeriales</taxon>
        <taxon>Botryosphaeriaceae</taxon>
        <taxon>Macrophomina</taxon>
    </lineage>
</organism>